<dbReference type="Gene3D" id="3.40.50.2000">
    <property type="entry name" value="Glycogen Phosphorylase B"/>
    <property type="match status" value="2"/>
</dbReference>
<dbReference type="Proteomes" id="UP000077037">
    <property type="component" value="Unassembled WGS sequence"/>
</dbReference>
<dbReference type="Pfam" id="PF13692">
    <property type="entry name" value="Glyco_trans_1_4"/>
    <property type="match status" value="1"/>
</dbReference>
<dbReference type="RefSeq" id="WP_066418934.1">
    <property type="nucleotide sequence ID" value="NZ_FKBS01000025.1"/>
</dbReference>
<dbReference type="GO" id="GO:0004373">
    <property type="term" value="F:alpha-1,4-glucan glucosyltransferase (UDP-glucose donor) activity"/>
    <property type="evidence" value="ECO:0007669"/>
    <property type="project" value="UniProtKB-EC"/>
</dbReference>
<feature type="domain" description="Glycosyltransferase subfamily 4-like N-terminal" evidence="1">
    <location>
        <begin position="32"/>
        <end position="179"/>
    </location>
</feature>
<name>A0A157R1T1_9BORD</name>
<protein>
    <submittedName>
        <fullName evidence="2">Glycogen synthase</fullName>
        <ecNumber evidence="2">2.4.1.11</ecNumber>
    </submittedName>
</protein>
<evidence type="ECO:0000313" key="2">
    <source>
        <dbReference type="EMBL" id="SAI51774.1"/>
    </source>
</evidence>
<dbReference type="PANTHER" id="PTHR12526">
    <property type="entry name" value="GLYCOSYLTRANSFERASE"/>
    <property type="match status" value="1"/>
</dbReference>
<organism evidence="2 3">
    <name type="scientific">Bordetella ansorpii</name>
    <dbReference type="NCBI Taxonomy" id="288768"/>
    <lineage>
        <taxon>Bacteria</taxon>
        <taxon>Pseudomonadati</taxon>
        <taxon>Pseudomonadota</taxon>
        <taxon>Betaproteobacteria</taxon>
        <taxon>Burkholderiales</taxon>
        <taxon>Alcaligenaceae</taxon>
        <taxon>Bordetella</taxon>
    </lineage>
</organism>
<dbReference type="Pfam" id="PF13439">
    <property type="entry name" value="Glyco_transf_4"/>
    <property type="match status" value="1"/>
</dbReference>
<dbReference type="SUPFAM" id="SSF53756">
    <property type="entry name" value="UDP-Glycosyltransferase/glycogen phosphorylase"/>
    <property type="match status" value="1"/>
</dbReference>
<keyword evidence="2" id="KW-0808">Transferase</keyword>
<sequence length="363" mass="39080">MNGRPSPSARPASQPGSRTVHIVSRFGTASRGGVERVADLLARSLRADGERVEIIDEARVLPPLLRNPRIAQFVFPVFASVHLSRLRRRDGAFKVISNGSYAAFYPADAVIMHGSASGYVAAMRGRTGRMLGMRLMGKLEVCAMRRSRHVVCVSDALQRYVVSEQGIAPAKCSVAYNGVLVSEAPPAPRFGAGPVRLGFAGRLEYGKGVDFLIDLAQRINGRQDVRLVLAAIGHVPQALRDNPNVDVLQGLGADDMQAFYDRIDVFILPTLFEGFELVTLEALAAGVPVMGRPLGACGLLLERKVPWVARLPDEAGTLLADLGATVTHFRQHADGAAMKAYVKVNFPIEAFCARIKAAAAMEA</sequence>
<proteinExistence type="predicted"/>
<accession>A0A157R1T1</accession>
<dbReference type="EMBL" id="FKBS01000025">
    <property type="protein sequence ID" value="SAI51774.1"/>
    <property type="molecule type" value="Genomic_DNA"/>
</dbReference>
<dbReference type="EC" id="2.4.1.11" evidence="2"/>
<dbReference type="AlphaFoldDB" id="A0A157R1T1"/>
<evidence type="ECO:0000313" key="3">
    <source>
        <dbReference type="Proteomes" id="UP000077037"/>
    </source>
</evidence>
<dbReference type="CDD" id="cd03801">
    <property type="entry name" value="GT4_PimA-like"/>
    <property type="match status" value="1"/>
</dbReference>
<dbReference type="OrthoDB" id="484631at2"/>
<evidence type="ECO:0000259" key="1">
    <source>
        <dbReference type="Pfam" id="PF13439"/>
    </source>
</evidence>
<keyword evidence="2" id="KW-0328">Glycosyltransferase</keyword>
<reference evidence="2 3" key="1">
    <citation type="submission" date="2016-03" db="EMBL/GenBank/DDBJ databases">
        <authorList>
            <consortium name="Pathogen Informatics"/>
        </authorList>
    </citation>
    <scope>NUCLEOTIDE SEQUENCE [LARGE SCALE GENOMIC DNA]</scope>
    <source>
        <strain evidence="2 3">NCTC13364</strain>
    </source>
</reference>
<dbReference type="InterPro" id="IPR028098">
    <property type="entry name" value="Glyco_trans_4-like_N"/>
</dbReference>
<gene>
    <name evidence="2" type="ORF">SAMEA1982600_04341</name>
</gene>